<keyword evidence="1 2" id="KW-0808">Transferase</keyword>
<dbReference type="GO" id="GO:0016740">
    <property type="term" value="F:transferase activity"/>
    <property type="evidence" value="ECO:0007669"/>
    <property type="project" value="UniProtKB-KW"/>
</dbReference>
<comment type="caution">
    <text evidence="2">The sequence shown here is derived from an EMBL/GenBank/DDBJ whole genome shotgun (WGS) entry which is preliminary data.</text>
</comment>
<evidence type="ECO:0000313" key="3">
    <source>
        <dbReference type="Proteomes" id="UP000644010"/>
    </source>
</evidence>
<sequence>MIPKVIHYCWLSGDPYPEIIQRCIDSWKDKLPDYQFVLWDKNKFDINSHIWVKQAYESRKFAFAADYIRLYALYYYGGIYLDTDVEVLKSFDNLLNRNYFIGLDSQSKLEAAIIGSEAKSDWILACLKYYDNRKFYGDKNILDMKTLPLIMEEMMVKNGIVIKKYDNYSSEIICDNVISVFPFDFFCSKRHDTGKICITENTYSIHHFAMSWQSPISKILTCYKRIFVKLFGSDFTNILIRVFNLKSLKEKLM</sequence>
<dbReference type="Gene3D" id="3.90.550.20">
    <property type="match status" value="1"/>
</dbReference>
<keyword evidence="3" id="KW-1185">Reference proteome</keyword>
<dbReference type="PANTHER" id="PTHR32385">
    <property type="entry name" value="MANNOSYL PHOSPHORYLINOSITOL CERAMIDE SYNTHASE"/>
    <property type="match status" value="1"/>
</dbReference>
<dbReference type="RefSeq" id="WP_186958831.1">
    <property type="nucleotide sequence ID" value="NZ_JACOOI010000005.1"/>
</dbReference>
<dbReference type="InterPro" id="IPR029044">
    <property type="entry name" value="Nucleotide-diphossugar_trans"/>
</dbReference>
<dbReference type="InterPro" id="IPR051706">
    <property type="entry name" value="Glycosyltransferase_domain"/>
</dbReference>
<evidence type="ECO:0000256" key="1">
    <source>
        <dbReference type="ARBA" id="ARBA00022679"/>
    </source>
</evidence>
<dbReference type="EMBL" id="JACOOI010000005">
    <property type="protein sequence ID" value="MBC5642648.1"/>
    <property type="molecule type" value="Genomic_DNA"/>
</dbReference>
<dbReference type="PANTHER" id="PTHR32385:SF15">
    <property type="entry name" value="INOSITOL PHOSPHOCERAMIDE MANNOSYLTRANSFERASE 1"/>
    <property type="match status" value="1"/>
</dbReference>
<dbReference type="Proteomes" id="UP000644010">
    <property type="component" value="Unassembled WGS sequence"/>
</dbReference>
<name>A0ABR7DYP2_9BACT</name>
<evidence type="ECO:0000313" key="2">
    <source>
        <dbReference type="EMBL" id="MBC5642648.1"/>
    </source>
</evidence>
<dbReference type="SUPFAM" id="SSF53448">
    <property type="entry name" value="Nucleotide-diphospho-sugar transferases"/>
    <property type="match status" value="1"/>
</dbReference>
<protein>
    <submittedName>
        <fullName evidence="2">Glycosyl transferase</fullName>
    </submittedName>
</protein>
<gene>
    <name evidence="2" type="ORF">H8S77_07070</name>
</gene>
<dbReference type="InterPro" id="IPR007577">
    <property type="entry name" value="GlycoTrfase_DXD_sugar-bd_CS"/>
</dbReference>
<organism evidence="2 3">
    <name type="scientific">Parabacteroides segnis</name>
    <dbReference type="NCBI Taxonomy" id="2763058"/>
    <lineage>
        <taxon>Bacteria</taxon>
        <taxon>Pseudomonadati</taxon>
        <taxon>Bacteroidota</taxon>
        <taxon>Bacteroidia</taxon>
        <taxon>Bacteroidales</taxon>
        <taxon>Tannerellaceae</taxon>
        <taxon>Parabacteroides</taxon>
    </lineage>
</organism>
<reference evidence="2 3" key="1">
    <citation type="submission" date="2020-08" db="EMBL/GenBank/DDBJ databases">
        <title>Genome public.</title>
        <authorList>
            <person name="Liu C."/>
            <person name="Sun Q."/>
        </authorList>
    </citation>
    <scope>NUCLEOTIDE SEQUENCE [LARGE SCALE GENOMIC DNA]</scope>
    <source>
        <strain evidence="2 3">BX2</strain>
    </source>
</reference>
<dbReference type="Pfam" id="PF04488">
    <property type="entry name" value="Gly_transf_sug"/>
    <property type="match status" value="1"/>
</dbReference>
<accession>A0ABR7DYP2</accession>
<proteinExistence type="predicted"/>